<reference evidence="1 2" key="1">
    <citation type="journal article" date="2020" name="bioRxiv">
        <title>Whole genome comparisons of ergot fungi reveals the divergence and evolution of species within the genus Claviceps are the result of varying mechanisms driving genome evolution and host range expansion.</title>
        <authorList>
            <person name="Wyka S.A."/>
            <person name="Mondo S.J."/>
            <person name="Liu M."/>
            <person name="Dettman J."/>
            <person name="Nalam V."/>
            <person name="Broders K.D."/>
        </authorList>
    </citation>
    <scope>NUCLEOTIDE SEQUENCE [LARGE SCALE GENOMIC DNA]</scope>
    <source>
        <strain evidence="1 2">CCC 1485</strain>
    </source>
</reference>
<keyword evidence="2" id="KW-1185">Reference proteome</keyword>
<dbReference type="OrthoDB" id="406152at2759"/>
<dbReference type="AlphaFoldDB" id="A0A9P7MAB1"/>
<organism evidence="1 2">
    <name type="scientific">Claviceps pazoutovae</name>
    <dbReference type="NCBI Taxonomy" id="1649127"/>
    <lineage>
        <taxon>Eukaryota</taxon>
        <taxon>Fungi</taxon>
        <taxon>Dikarya</taxon>
        <taxon>Ascomycota</taxon>
        <taxon>Pezizomycotina</taxon>
        <taxon>Sordariomycetes</taxon>
        <taxon>Hypocreomycetidae</taxon>
        <taxon>Hypocreales</taxon>
        <taxon>Clavicipitaceae</taxon>
        <taxon>Claviceps</taxon>
    </lineage>
</organism>
<gene>
    <name evidence="1" type="ORF">E4U60_003439</name>
</gene>
<protein>
    <submittedName>
        <fullName evidence="1">Uncharacterized protein</fullName>
    </submittedName>
</protein>
<name>A0A9P7MAB1_9HYPO</name>
<evidence type="ECO:0000313" key="2">
    <source>
        <dbReference type="Proteomes" id="UP000706124"/>
    </source>
</evidence>
<comment type="caution">
    <text evidence="1">The sequence shown here is derived from an EMBL/GenBank/DDBJ whole genome shotgun (WGS) entry which is preliminary data.</text>
</comment>
<sequence>MCQVTYFHHQKCQHKWAIISRPCGPTLGFSNCPSFLHGEAGPIKETPKIYKTRSRICPQCLKEECRIGYDRNLVRMVERMGWGLRIGGGSKLGEEWGVDVSVLRGGCCVVM</sequence>
<accession>A0A9P7MAB1</accession>
<evidence type="ECO:0000313" key="1">
    <source>
        <dbReference type="EMBL" id="KAG5934958.1"/>
    </source>
</evidence>
<dbReference type="Proteomes" id="UP000706124">
    <property type="component" value="Unassembled WGS sequence"/>
</dbReference>
<proteinExistence type="predicted"/>
<dbReference type="EMBL" id="SRPO01000279">
    <property type="protein sequence ID" value="KAG5934958.1"/>
    <property type="molecule type" value="Genomic_DNA"/>
</dbReference>